<proteinExistence type="predicted"/>
<reference evidence="1" key="1">
    <citation type="submission" date="2014-09" db="EMBL/GenBank/DDBJ databases">
        <authorList>
            <person name="Magalhaes I.L.F."/>
            <person name="Oliveira U."/>
            <person name="Santos F.R."/>
            <person name="Vidigal T.H.D.A."/>
            <person name="Brescovit A.D."/>
            <person name="Santos A.J."/>
        </authorList>
    </citation>
    <scope>NUCLEOTIDE SEQUENCE</scope>
    <source>
        <tissue evidence="1">Shoot tissue taken approximately 20 cm above the soil surface</tissue>
    </source>
</reference>
<name>A0A0A8XXL0_ARUDO</name>
<organism evidence="1">
    <name type="scientific">Arundo donax</name>
    <name type="common">Giant reed</name>
    <name type="synonym">Donax arundinaceus</name>
    <dbReference type="NCBI Taxonomy" id="35708"/>
    <lineage>
        <taxon>Eukaryota</taxon>
        <taxon>Viridiplantae</taxon>
        <taxon>Streptophyta</taxon>
        <taxon>Embryophyta</taxon>
        <taxon>Tracheophyta</taxon>
        <taxon>Spermatophyta</taxon>
        <taxon>Magnoliopsida</taxon>
        <taxon>Liliopsida</taxon>
        <taxon>Poales</taxon>
        <taxon>Poaceae</taxon>
        <taxon>PACMAD clade</taxon>
        <taxon>Arundinoideae</taxon>
        <taxon>Arundineae</taxon>
        <taxon>Arundo</taxon>
    </lineage>
</organism>
<accession>A0A0A8XXL0</accession>
<evidence type="ECO:0000313" key="1">
    <source>
        <dbReference type="EMBL" id="JAD18586.1"/>
    </source>
</evidence>
<reference evidence="1" key="2">
    <citation type="journal article" date="2015" name="Data Brief">
        <title>Shoot transcriptome of the giant reed, Arundo donax.</title>
        <authorList>
            <person name="Barrero R.A."/>
            <person name="Guerrero F.D."/>
            <person name="Moolhuijzen P."/>
            <person name="Goolsby J.A."/>
            <person name="Tidwell J."/>
            <person name="Bellgard S.E."/>
            <person name="Bellgard M.I."/>
        </authorList>
    </citation>
    <scope>NUCLEOTIDE SEQUENCE</scope>
    <source>
        <tissue evidence="1">Shoot tissue taken approximately 20 cm above the soil surface</tissue>
    </source>
</reference>
<dbReference type="EMBL" id="GBRH01279309">
    <property type="protein sequence ID" value="JAD18586.1"/>
    <property type="molecule type" value="Transcribed_RNA"/>
</dbReference>
<protein>
    <submittedName>
        <fullName evidence="1">Uncharacterized protein</fullName>
    </submittedName>
</protein>
<sequence length="51" mass="5618">MFLSYMSPRYFFLKLAHKCLMHSLCSILGNTSFTAPSRPLHASVDIAKAGG</sequence>
<dbReference type="AlphaFoldDB" id="A0A0A8XXL0"/>